<dbReference type="Gene3D" id="3.40.850.10">
    <property type="entry name" value="Kinesin motor domain"/>
    <property type="match status" value="3"/>
</dbReference>
<dbReference type="GO" id="GO:0048513">
    <property type="term" value="P:animal organ development"/>
    <property type="evidence" value="ECO:0007669"/>
    <property type="project" value="UniProtKB-ARBA"/>
</dbReference>
<evidence type="ECO:0000256" key="2">
    <source>
        <dbReference type="ARBA" id="ARBA00022741"/>
    </source>
</evidence>
<dbReference type="GO" id="GO:0005524">
    <property type="term" value="F:ATP binding"/>
    <property type="evidence" value="ECO:0007669"/>
    <property type="project" value="UniProtKB-UniRule"/>
</dbReference>
<dbReference type="CDD" id="cd14909">
    <property type="entry name" value="MYSc_Myh1_insects_crustaceans"/>
    <property type="match status" value="1"/>
</dbReference>
<reference evidence="12" key="1">
    <citation type="submission" date="2022-07" db="EMBL/GenBank/DDBJ databases">
        <authorList>
            <person name="Trinca V."/>
            <person name="Uliana J.V.C."/>
            <person name="Torres T.T."/>
            <person name="Ward R.J."/>
            <person name="Monesi N."/>
        </authorList>
    </citation>
    <scope>NUCLEOTIDE SEQUENCE</scope>
    <source>
        <strain evidence="12">HSMRA1968</strain>
        <tissue evidence="12">Whole embryos</tissue>
    </source>
</reference>
<dbReference type="InterPro" id="IPR027417">
    <property type="entry name" value="P-loop_NTPase"/>
</dbReference>
<dbReference type="Gene3D" id="1.10.10.820">
    <property type="match status" value="1"/>
</dbReference>
<feature type="region of interest" description="Actin-binding" evidence="8">
    <location>
        <begin position="970"/>
        <end position="992"/>
    </location>
</feature>
<dbReference type="Pfam" id="PF00063">
    <property type="entry name" value="Myosin_head"/>
    <property type="match status" value="4"/>
</dbReference>
<dbReference type="OrthoDB" id="6108017at2759"/>
<accession>A0A9Q0S8A6</accession>
<evidence type="ECO:0000259" key="10">
    <source>
        <dbReference type="PROSITE" id="PS51456"/>
    </source>
</evidence>
<evidence type="ECO:0000256" key="5">
    <source>
        <dbReference type="ARBA" id="ARBA00023123"/>
    </source>
</evidence>
<dbReference type="GO" id="GO:0042802">
    <property type="term" value="F:identical protein binding"/>
    <property type="evidence" value="ECO:0007669"/>
    <property type="project" value="UniProtKB-ARBA"/>
</dbReference>
<proteinExistence type="inferred from homology"/>
<keyword evidence="13" id="KW-1185">Reference proteome</keyword>
<dbReference type="SUPFAM" id="SSF52540">
    <property type="entry name" value="P-loop containing nucleoside triphosphate hydrolases"/>
    <property type="match status" value="5"/>
</dbReference>
<evidence type="ECO:0000313" key="13">
    <source>
        <dbReference type="Proteomes" id="UP001151699"/>
    </source>
</evidence>
<dbReference type="GO" id="GO:0045214">
    <property type="term" value="P:sarcomere organization"/>
    <property type="evidence" value="ECO:0007669"/>
    <property type="project" value="UniProtKB-ARBA"/>
</dbReference>
<dbReference type="Gene3D" id="1.20.120.720">
    <property type="entry name" value="Myosin VI head, motor domain, U50 subdomain"/>
    <property type="match status" value="1"/>
</dbReference>
<keyword evidence="3 8" id="KW-0067">ATP-binding</keyword>
<comment type="similarity">
    <text evidence="1 8">Belongs to the TRAFAC class myosin-kinesin ATPase superfamily. Myosin family.</text>
</comment>
<dbReference type="GO" id="GO:0000146">
    <property type="term" value="F:microfilament motor activity"/>
    <property type="evidence" value="ECO:0007669"/>
    <property type="project" value="TreeGrafter"/>
</dbReference>
<feature type="region of interest" description="Disordered" evidence="9">
    <location>
        <begin position="937"/>
        <end position="958"/>
    </location>
</feature>
<keyword evidence="2 8" id="KW-0547">Nucleotide-binding</keyword>
<evidence type="ECO:0000313" key="12">
    <source>
        <dbReference type="EMBL" id="KAJ6646945.1"/>
    </source>
</evidence>
<evidence type="ECO:0000256" key="4">
    <source>
        <dbReference type="ARBA" id="ARBA00023054"/>
    </source>
</evidence>
<evidence type="ECO:0000256" key="6">
    <source>
        <dbReference type="ARBA" id="ARBA00023175"/>
    </source>
</evidence>
<keyword evidence="6 8" id="KW-0505">Motor protein</keyword>
<dbReference type="Gene3D" id="1.20.58.60">
    <property type="match status" value="1"/>
</dbReference>
<protein>
    <submittedName>
        <fullName evidence="12">Myosin heavy chain, muscle</fullName>
    </submittedName>
</protein>
<dbReference type="AlphaFoldDB" id="A0A9Q0S8A6"/>
<dbReference type="FunFam" id="1.20.58.530:FF:000001">
    <property type="entry name" value="Myosin heavy chain"/>
    <property type="match status" value="1"/>
</dbReference>
<dbReference type="InterPro" id="IPR004009">
    <property type="entry name" value="SH3_Myosin"/>
</dbReference>
<dbReference type="Proteomes" id="UP001151699">
    <property type="component" value="Chromosome A"/>
</dbReference>
<keyword evidence="7 8" id="KW-0009">Actin-binding</keyword>
<dbReference type="GO" id="GO:0007424">
    <property type="term" value="P:open tracheal system development"/>
    <property type="evidence" value="ECO:0007669"/>
    <property type="project" value="UniProtKB-ARBA"/>
</dbReference>
<feature type="domain" description="Myosin motor" evidence="10">
    <location>
        <begin position="134"/>
        <end position="1080"/>
    </location>
</feature>
<dbReference type="EMBL" id="WJQU01000001">
    <property type="protein sequence ID" value="KAJ6646945.1"/>
    <property type="molecule type" value="Genomic_DNA"/>
</dbReference>
<dbReference type="SMART" id="SM00242">
    <property type="entry name" value="MYSc"/>
    <property type="match status" value="1"/>
</dbReference>
<dbReference type="InterPro" id="IPR001609">
    <property type="entry name" value="Myosin_head_motor_dom-like"/>
</dbReference>
<dbReference type="Pfam" id="PF02736">
    <property type="entry name" value="Myosin_N"/>
    <property type="match status" value="1"/>
</dbReference>
<dbReference type="FunFam" id="3.40.850.10:FF:000024">
    <property type="entry name" value="Myosin heavy chain, isoform J"/>
    <property type="match status" value="1"/>
</dbReference>
<evidence type="ECO:0000256" key="1">
    <source>
        <dbReference type="ARBA" id="ARBA00008314"/>
    </source>
</evidence>
<keyword evidence="4" id="KW-0175">Coiled coil</keyword>
<feature type="binding site" evidence="8">
    <location>
        <begin position="227"/>
        <end position="234"/>
    </location>
    <ligand>
        <name>ATP</name>
        <dbReference type="ChEBI" id="CHEBI:30616"/>
    </ligand>
</feature>
<feature type="domain" description="Myosin N-terminal SH3-like" evidence="11">
    <location>
        <begin position="33"/>
        <end position="82"/>
    </location>
</feature>
<keyword evidence="5 8" id="KW-0518">Myosin</keyword>
<evidence type="ECO:0000256" key="7">
    <source>
        <dbReference type="ARBA" id="ARBA00023203"/>
    </source>
</evidence>
<evidence type="ECO:0000259" key="11">
    <source>
        <dbReference type="PROSITE" id="PS51844"/>
    </source>
</evidence>
<dbReference type="InterPro" id="IPR036961">
    <property type="entry name" value="Kinesin_motor_dom_sf"/>
</dbReference>
<dbReference type="GO" id="GO:0007298">
    <property type="term" value="P:border follicle cell migration"/>
    <property type="evidence" value="ECO:0007669"/>
    <property type="project" value="UniProtKB-ARBA"/>
</dbReference>
<evidence type="ECO:0000256" key="3">
    <source>
        <dbReference type="ARBA" id="ARBA00022840"/>
    </source>
</evidence>
<name>A0A9Q0S8A6_9DIPT</name>
<dbReference type="GO" id="GO:0006936">
    <property type="term" value="P:muscle contraction"/>
    <property type="evidence" value="ECO:0007669"/>
    <property type="project" value="UniProtKB-ARBA"/>
</dbReference>
<organism evidence="12 13">
    <name type="scientific">Pseudolycoriella hygida</name>
    <dbReference type="NCBI Taxonomy" id="35572"/>
    <lineage>
        <taxon>Eukaryota</taxon>
        <taxon>Metazoa</taxon>
        <taxon>Ecdysozoa</taxon>
        <taxon>Arthropoda</taxon>
        <taxon>Hexapoda</taxon>
        <taxon>Insecta</taxon>
        <taxon>Pterygota</taxon>
        <taxon>Neoptera</taxon>
        <taxon>Endopterygota</taxon>
        <taxon>Diptera</taxon>
        <taxon>Nematocera</taxon>
        <taxon>Sciaroidea</taxon>
        <taxon>Sciaridae</taxon>
        <taxon>Pseudolycoriella</taxon>
    </lineage>
</organism>
<dbReference type="GO" id="GO:0031033">
    <property type="term" value="P:myosin filament organization"/>
    <property type="evidence" value="ECO:0007669"/>
    <property type="project" value="UniProtKB-ARBA"/>
</dbReference>
<dbReference type="PANTHER" id="PTHR13140:SF857">
    <property type="entry name" value="MYOSIN-11"/>
    <property type="match status" value="1"/>
</dbReference>
<evidence type="ECO:0000256" key="8">
    <source>
        <dbReference type="PROSITE-ProRule" id="PRU00782"/>
    </source>
</evidence>
<dbReference type="FunFam" id="1.20.120.720:FF:000001">
    <property type="entry name" value="Myosin heavy chain, muscle"/>
    <property type="match status" value="1"/>
</dbReference>
<sequence length="1080" mass="123360">MPKPIANQEDEDPTPYLFVSLEQKRIDQSKPYDSKKTCWIPDEKEGYLLGEIKATKGDIVSVGVPGGEIRTLKKDDLGQVNPPKFEKVEDMADLTYLNEAAVLHNLKQRYYYRLIYTRDLKKDLLQQVNPPKYEKAEDMSNLTYLNDASVLHNLKQRYYHKLIYTYSGLFCVAINPYKRYPVYTNRCAKMYRGKRRNEVPPHIFAISDGAYVDMLTNHTNQSMLITGESGAGKTENTKKVIAYFATVGASGKKDDPNIKKGNLEDQVVQTNPVLEAFGNAKTVRNDNSSRFGKFIRIHFGPTGKLAGADIETYLLEKARVISQQSLERSYHIFYQIMSGSVAGVKEDTLLSNDIMDYYIVSQGKTTIPSVNDGEEFELTDRTACCRTMCTTTVSYHRERQLSPVWMMPVNSKTPITNDGLDKLQCTNANNLQSENHFVVEYCILTSRVSDYPLISQGKTRIPGVNDGEDFELTDAYEKKFVESFVGLNLKTREWSWIDMCNLSNDIYDYYNVSQGKVTIPNMDDGEEFALTDQAFDILGFTTEEKQNVYRITAAVMHMGGMKFKQRGREEQAEADGTEEGERVAKLFGCDCQELYKNLLKPRIKVGNEFVTQGRNKDQVSNSIGALCKGVFDRLFKWLVKKCNETLDTKQKRQHFIGVLDIAGFEIFDYNGFEQLCINFTNEKLQQFFNHIMFVLEQEEYTREGIHWDFIDFGMDLLACIELIEKYNGFEQLCINFTNEKLQQFFNHHMFVLEQEEYAKEGINWAFIDFGMDLLACIELIERFNGFNQLCINFTNERLQQYFNHYMFVLEQEEYEREGILWTFIDFGMDLQATIDLIEKPMGILSILEEESMFPKATDQTFAEKLTNNHLGKSAPFRKPAVPKPGNPAGHFAIAHYAGCVSYNITGWLEKNKDPLNDTVVDQFKKSQNKLLIEIFADHPGQSGGGEPAKGGRGKKGGGFATVSSSYREQLNNLMTTLRSTQPHFVRCIIPNELKQAGVIDSHLVMHQLTCNGVLEGIRICRKGFPNRMVYPDFKLRYKILNPKGVEGVTDLQKAAQIILESTGLDPESYRIGNTKAWVTV</sequence>
<dbReference type="PROSITE" id="PS51844">
    <property type="entry name" value="SH3_LIKE"/>
    <property type="match status" value="1"/>
</dbReference>
<dbReference type="GO" id="GO:0030017">
    <property type="term" value="C:sarcomere"/>
    <property type="evidence" value="ECO:0007669"/>
    <property type="project" value="UniProtKB-ARBA"/>
</dbReference>
<evidence type="ECO:0000256" key="9">
    <source>
        <dbReference type="SAM" id="MobiDB-lite"/>
    </source>
</evidence>
<dbReference type="GO" id="GO:0007015">
    <property type="term" value="P:actin filament organization"/>
    <property type="evidence" value="ECO:0007669"/>
    <property type="project" value="TreeGrafter"/>
</dbReference>
<dbReference type="GO" id="GO:0016459">
    <property type="term" value="C:myosin complex"/>
    <property type="evidence" value="ECO:0007669"/>
    <property type="project" value="UniProtKB-KW"/>
</dbReference>
<dbReference type="Gene3D" id="1.20.58.530">
    <property type="match status" value="3"/>
</dbReference>
<dbReference type="PROSITE" id="PS51456">
    <property type="entry name" value="MYOSIN_MOTOR"/>
    <property type="match status" value="1"/>
</dbReference>
<dbReference type="PRINTS" id="PR00193">
    <property type="entry name" value="MYOSINHEAVY"/>
</dbReference>
<dbReference type="GO" id="GO:0051015">
    <property type="term" value="F:actin filament binding"/>
    <property type="evidence" value="ECO:0007669"/>
    <property type="project" value="TreeGrafter"/>
</dbReference>
<feature type="compositionally biased region" description="Gly residues" evidence="9">
    <location>
        <begin position="941"/>
        <end position="950"/>
    </location>
</feature>
<dbReference type="PANTHER" id="PTHR13140">
    <property type="entry name" value="MYOSIN"/>
    <property type="match status" value="1"/>
</dbReference>
<dbReference type="GO" id="GO:0016020">
    <property type="term" value="C:membrane"/>
    <property type="evidence" value="ECO:0007669"/>
    <property type="project" value="TreeGrafter"/>
</dbReference>
<comment type="caution">
    <text evidence="12">The sequence shown here is derived from an EMBL/GenBank/DDBJ whole genome shotgun (WGS) entry which is preliminary data.</text>
</comment>
<gene>
    <name evidence="12" type="primary">Mhc_1</name>
    <name evidence="12" type="ORF">Bhyg_02161</name>
</gene>
<dbReference type="FunFam" id="1.10.10.820:FF:000001">
    <property type="entry name" value="Myosin heavy chain"/>
    <property type="match status" value="1"/>
</dbReference>